<dbReference type="InterPro" id="IPR050374">
    <property type="entry name" value="RRT5_SRSF_SR"/>
</dbReference>
<feature type="region of interest" description="Disordered" evidence="7">
    <location>
        <begin position="74"/>
        <end position="106"/>
    </location>
</feature>
<dbReference type="PROSITE" id="PS50102">
    <property type="entry name" value="RRM"/>
    <property type="match status" value="2"/>
</dbReference>
<dbReference type="EMBL" id="JAKCXM010000126">
    <property type="protein sequence ID" value="KAJ0401518.1"/>
    <property type="molecule type" value="Genomic_DNA"/>
</dbReference>
<feature type="domain" description="RRM" evidence="8">
    <location>
        <begin position="109"/>
        <end position="180"/>
    </location>
</feature>
<evidence type="ECO:0000313" key="10">
    <source>
        <dbReference type="Proteomes" id="UP001209570"/>
    </source>
</evidence>
<comment type="subcellular location">
    <subcellularLocation>
        <location evidence="1">Nucleus</location>
    </subcellularLocation>
</comment>
<evidence type="ECO:0000256" key="4">
    <source>
        <dbReference type="ARBA" id="ARBA00022884"/>
    </source>
</evidence>
<protein>
    <recommendedName>
        <fullName evidence="8">RRM domain-containing protein</fullName>
    </recommendedName>
</protein>
<gene>
    <name evidence="9" type="ORF">P43SY_009378</name>
</gene>
<dbReference type="GO" id="GO:0006397">
    <property type="term" value="P:mRNA processing"/>
    <property type="evidence" value="ECO:0007669"/>
    <property type="project" value="UniProtKB-KW"/>
</dbReference>
<evidence type="ECO:0000313" key="9">
    <source>
        <dbReference type="EMBL" id="KAJ0401518.1"/>
    </source>
</evidence>
<feature type="domain" description="RRM" evidence="8">
    <location>
        <begin position="3"/>
        <end position="76"/>
    </location>
</feature>
<dbReference type="GO" id="GO:0005634">
    <property type="term" value="C:nucleus"/>
    <property type="evidence" value="ECO:0007669"/>
    <property type="project" value="UniProtKB-SubCell"/>
</dbReference>
<feature type="compositionally biased region" description="Basic residues" evidence="7">
    <location>
        <begin position="184"/>
        <end position="195"/>
    </location>
</feature>
<evidence type="ECO:0000256" key="3">
    <source>
        <dbReference type="ARBA" id="ARBA00022737"/>
    </source>
</evidence>
<reference evidence="9" key="1">
    <citation type="submission" date="2021-12" db="EMBL/GenBank/DDBJ databases">
        <title>Prjna785345.</title>
        <authorList>
            <person name="Rujirawat T."/>
            <person name="Krajaejun T."/>
        </authorList>
    </citation>
    <scope>NUCLEOTIDE SEQUENCE</scope>
    <source>
        <strain evidence="9">Pi057C3</strain>
    </source>
</reference>
<dbReference type="InterPro" id="IPR035979">
    <property type="entry name" value="RBD_domain_sf"/>
</dbReference>
<evidence type="ECO:0000256" key="2">
    <source>
        <dbReference type="ARBA" id="ARBA00022664"/>
    </source>
</evidence>
<organism evidence="9 10">
    <name type="scientific">Pythium insidiosum</name>
    <name type="common">Pythiosis disease agent</name>
    <dbReference type="NCBI Taxonomy" id="114742"/>
    <lineage>
        <taxon>Eukaryota</taxon>
        <taxon>Sar</taxon>
        <taxon>Stramenopiles</taxon>
        <taxon>Oomycota</taxon>
        <taxon>Peronosporomycetes</taxon>
        <taxon>Pythiales</taxon>
        <taxon>Pythiaceae</taxon>
        <taxon>Pythium</taxon>
    </lineage>
</organism>
<keyword evidence="10" id="KW-1185">Reference proteome</keyword>
<dbReference type="AlphaFoldDB" id="A0AAD5QB36"/>
<dbReference type="Gene3D" id="3.30.70.330">
    <property type="match status" value="2"/>
</dbReference>
<keyword evidence="3" id="KW-0677">Repeat</keyword>
<keyword evidence="2" id="KW-0507">mRNA processing</keyword>
<evidence type="ECO:0000256" key="6">
    <source>
        <dbReference type="PROSITE-ProRule" id="PRU00176"/>
    </source>
</evidence>
<dbReference type="GO" id="GO:0003729">
    <property type="term" value="F:mRNA binding"/>
    <property type="evidence" value="ECO:0007669"/>
    <property type="project" value="TreeGrafter"/>
</dbReference>
<evidence type="ECO:0000259" key="8">
    <source>
        <dbReference type="PROSITE" id="PS50102"/>
    </source>
</evidence>
<dbReference type="InterPro" id="IPR000504">
    <property type="entry name" value="RRM_dom"/>
</dbReference>
<evidence type="ECO:0000256" key="1">
    <source>
        <dbReference type="ARBA" id="ARBA00004123"/>
    </source>
</evidence>
<dbReference type="SMART" id="SM00360">
    <property type="entry name" value="RRM"/>
    <property type="match status" value="2"/>
</dbReference>
<dbReference type="PANTHER" id="PTHR23003">
    <property type="entry name" value="RNA RECOGNITION MOTIF RRM DOMAIN CONTAINING PROTEIN"/>
    <property type="match status" value="1"/>
</dbReference>
<proteinExistence type="predicted"/>
<dbReference type="Pfam" id="PF00076">
    <property type="entry name" value="RRM_1"/>
    <property type="match status" value="2"/>
</dbReference>
<dbReference type="CDD" id="cd12339">
    <property type="entry name" value="RRM2_SRSF1_4_like"/>
    <property type="match status" value="1"/>
</dbReference>
<keyword evidence="4 6" id="KW-0694">RNA-binding</keyword>
<sequence>MGTRVYVGGLPRDATQREIQDGFGRYGHISNVWIARNPPGFAFVDFEDPRDADDAIRSMDGRDFLGGRIRVEQARGGTRRDRGDRGDFRGGRGGDRNERGRNPPQRTDFRVRITDLPRGIDWRDVKDHLRTAGEVTFCNVEGDGTAIAEFQTQEDMDNAIQKLDDKDFRGSYIRITQEGNSNRSRSRSRSPRRSRSNSPAERRESPRRSRSRSPSPRASPEPKESA</sequence>
<evidence type="ECO:0000256" key="5">
    <source>
        <dbReference type="ARBA" id="ARBA00023242"/>
    </source>
</evidence>
<dbReference type="Proteomes" id="UP001209570">
    <property type="component" value="Unassembled WGS sequence"/>
</dbReference>
<keyword evidence="5" id="KW-0539">Nucleus</keyword>
<evidence type="ECO:0000256" key="7">
    <source>
        <dbReference type="SAM" id="MobiDB-lite"/>
    </source>
</evidence>
<dbReference type="GO" id="GO:0005737">
    <property type="term" value="C:cytoplasm"/>
    <property type="evidence" value="ECO:0007669"/>
    <property type="project" value="TreeGrafter"/>
</dbReference>
<dbReference type="InterPro" id="IPR012677">
    <property type="entry name" value="Nucleotide-bd_a/b_plait_sf"/>
</dbReference>
<accession>A0AAD5QB36</accession>
<dbReference type="SUPFAM" id="SSF54928">
    <property type="entry name" value="RNA-binding domain, RBD"/>
    <property type="match status" value="1"/>
</dbReference>
<comment type="caution">
    <text evidence="9">The sequence shown here is derived from an EMBL/GenBank/DDBJ whole genome shotgun (WGS) entry which is preliminary data.</text>
</comment>
<name>A0AAD5QB36_PYTIN</name>
<dbReference type="PANTHER" id="PTHR23003:SF62">
    <property type="entry name" value="SERINE_ARGININE (SR)-TYPE SHUTTLING MRNA BINDING PROTEIN NPL3"/>
    <property type="match status" value="1"/>
</dbReference>
<feature type="region of interest" description="Disordered" evidence="7">
    <location>
        <begin position="173"/>
        <end position="226"/>
    </location>
</feature>
<dbReference type="FunFam" id="3.30.70.330:FF:001074">
    <property type="entry name" value="Splicing factor, arginine/serine-rich 7"/>
    <property type="match status" value="1"/>
</dbReference>
<dbReference type="CDD" id="cd12373">
    <property type="entry name" value="RRM_SRSF3_like"/>
    <property type="match status" value="1"/>
</dbReference>